<sequence length="303" mass="33108">MARFDSADEVNGFLNAFAKRGYSQVDTARVYSPHAPGSSEPRLGAVGAGERFTIDTKVLSVDPGCHTKDKILKEIDTSLAELKVKQINIEYLHMPDRTTPFEEACEAMDQAHKEGKIKHWGISNYTAAEVQKVLDICKKHGYVKPSVYQGHYNAIVRGGEKELFPILRQHGMSYYAYSPAAGGFFAGAHKKVQAGGRYDSSHLIGSLYNKFYMKPSIIAAADKVAEVASKHGIGGHAAALRWTAYHSILSKEHGDSIIIGASSPEQLESNIDMVEQGPLPEDVVSAVEAVYKEIGEDEICQGH</sequence>
<dbReference type="Gene3D" id="3.20.20.100">
    <property type="entry name" value="NADP-dependent oxidoreductase domain"/>
    <property type="match status" value="1"/>
</dbReference>
<proteinExistence type="predicted"/>
<dbReference type="InterPro" id="IPR023210">
    <property type="entry name" value="NADP_OxRdtase_dom"/>
</dbReference>
<dbReference type="AlphaFoldDB" id="A0A8H4JY17"/>
<evidence type="ECO:0000313" key="3">
    <source>
        <dbReference type="EMBL" id="KAF4441100.1"/>
    </source>
</evidence>
<evidence type="ECO:0000313" key="4">
    <source>
        <dbReference type="Proteomes" id="UP000554235"/>
    </source>
</evidence>
<keyword evidence="1" id="KW-0560">Oxidoreductase</keyword>
<gene>
    <name evidence="3" type="ORF">FALBO_17326</name>
</gene>
<evidence type="ECO:0000256" key="1">
    <source>
        <dbReference type="ARBA" id="ARBA00023002"/>
    </source>
</evidence>
<dbReference type="PANTHER" id="PTHR43364:SF4">
    <property type="entry name" value="NAD(P)-LINKED OXIDOREDUCTASE SUPERFAMILY PROTEIN"/>
    <property type="match status" value="1"/>
</dbReference>
<dbReference type="PRINTS" id="PR00069">
    <property type="entry name" value="ALDKETRDTASE"/>
</dbReference>
<protein>
    <submittedName>
        <fullName evidence="3">Aflatoxin B1 aldehyde reductase member 2</fullName>
    </submittedName>
</protein>
<keyword evidence="4" id="KW-1185">Reference proteome</keyword>
<dbReference type="OrthoDB" id="48988at2759"/>
<feature type="non-terminal residue" evidence="3">
    <location>
        <position position="1"/>
    </location>
</feature>
<dbReference type="InterPro" id="IPR036812">
    <property type="entry name" value="NAD(P)_OxRdtase_dom_sf"/>
</dbReference>
<dbReference type="InterPro" id="IPR050523">
    <property type="entry name" value="AKR_Detox_Biosynth"/>
</dbReference>
<organism evidence="3 4">
    <name type="scientific">Fusarium albosuccineum</name>
    <dbReference type="NCBI Taxonomy" id="1237068"/>
    <lineage>
        <taxon>Eukaryota</taxon>
        <taxon>Fungi</taxon>
        <taxon>Dikarya</taxon>
        <taxon>Ascomycota</taxon>
        <taxon>Pezizomycotina</taxon>
        <taxon>Sordariomycetes</taxon>
        <taxon>Hypocreomycetidae</taxon>
        <taxon>Hypocreales</taxon>
        <taxon>Nectriaceae</taxon>
        <taxon>Fusarium</taxon>
        <taxon>Fusarium decemcellulare species complex</taxon>
    </lineage>
</organism>
<accession>A0A8H4JY17</accession>
<reference evidence="3 4" key="1">
    <citation type="submission" date="2020-01" db="EMBL/GenBank/DDBJ databases">
        <title>Identification and distribution of gene clusters putatively required for synthesis of sphingolipid metabolism inhibitors in phylogenetically diverse species of the filamentous fungus Fusarium.</title>
        <authorList>
            <person name="Kim H.-S."/>
            <person name="Busman M."/>
            <person name="Brown D.W."/>
            <person name="Divon H."/>
            <person name="Uhlig S."/>
            <person name="Proctor R.H."/>
        </authorList>
    </citation>
    <scope>NUCLEOTIDE SEQUENCE [LARGE SCALE GENOMIC DNA]</scope>
    <source>
        <strain evidence="3 4">NRRL 20459</strain>
    </source>
</reference>
<name>A0A8H4JY17_9HYPO</name>
<dbReference type="Proteomes" id="UP000554235">
    <property type="component" value="Unassembled WGS sequence"/>
</dbReference>
<dbReference type="EMBL" id="JAADYS010003844">
    <property type="protein sequence ID" value="KAF4441100.1"/>
    <property type="molecule type" value="Genomic_DNA"/>
</dbReference>
<dbReference type="CDD" id="cd19075">
    <property type="entry name" value="AKR_AKR7A1-5"/>
    <property type="match status" value="1"/>
</dbReference>
<comment type="caution">
    <text evidence="3">The sequence shown here is derived from an EMBL/GenBank/DDBJ whole genome shotgun (WGS) entry which is preliminary data.</text>
</comment>
<dbReference type="PANTHER" id="PTHR43364">
    <property type="entry name" value="NADH-SPECIFIC METHYLGLYOXAL REDUCTASE-RELATED"/>
    <property type="match status" value="1"/>
</dbReference>
<dbReference type="Pfam" id="PF00248">
    <property type="entry name" value="Aldo_ket_red"/>
    <property type="match status" value="1"/>
</dbReference>
<evidence type="ECO:0000259" key="2">
    <source>
        <dbReference type="Pfam" id="PF00248"/>
    </source>
</evidence>
<dbReference type="GO" id="GO:0016491">
    <property type="term" value="F:oxidoreductase activity"/>
    <property type="evidence" value="ECO:0007669"/>
    <property type="project" value="UniProtKB-KW"/>
</dbReference>
<dbReference type="SUPFAM" id="SSF51430">
    <property type="entry name" value="NAD(P)-linked oxidoreductase"/>
    <property type="match status" value="1"/>
</dbReference>
<feature type="domain" description="NADP-dependent oxidoreductase" evidence="2">
    <location>
        <begin position="7"/>
        <end position="291"/>
    </location>
</feature>
<dbReference type="InterPro" id="IPR020471">
    <property type="entry name" value="AKR"/>
</dbReference>